<evidence type="ECO:0000313" key="7">
    <source>
        <dbReference type="EMBL" id="TJX04893.1"/>
    </source>
</evidence>
<dbReference type="EMBL" id="LT591897">
    <property type="protein sequence ID" value="SBQ19940.1"/>
    <property type="molecule type" value="Genomic_DNA"/>
</dbReference>
<feature type="region of interest" description="Disordered" evidence="1">
    <location>
        <begin position="1"/>
        <end position="21"/>
    </location>
</feature>
<evidence type="ECO:0000313" key="8">
    <source>
        <dbReference type="Proteomes" id="UP000182484"/>
    </source>
</evidence>
<evidence type="ECO:0000313" key="9">
    <source>
        <dbReference type="Proteomes" id="UP000307092"/>
    </source>
</evidence>
<dbReference type="EMBL" id="UGRI01000001">
    <property type="protein sequence ID" value="SUA21792.1"/>
    <property type="molecule type" value="Genomic_DNA"/>
</dbReference>
<dbReference type="EMBL" id="FLKW01000037">
    <property type="protein sequence ID" value="SBN22234.1"/>
    <property type="molecule type" value="Genomic_DNA"/>
</dbReference>
<proteinExistence type="predicted"/>
<reference evidence="5 8" key="2">
    <citation type="submission" date="2016-09" db="EMBL/GenBank/DDBJ databases">
        <authorList>
            <person name="Kumanski S."/>
            <person name="Beatrice B."/>
        </authorList>
    </citation>
    <scope>NUCLEOTIDE SEQUENCE [LARGE SCALE GENOMIC DNA]</scope>
    <source>
        <strain evidence="5">Mankind</strain>
    </source>
</reference>
<organism evidence="7 9">
    <name type="scientific">Neisseria gonorrhoeae</name>
    <dbReference type="NCBI Taxonomy" id="485"/>
    <lineage>
        <taxon>Bacteria</taxon>
        <taxon>Pseudomonadati</taxon>
        <taxon>Pseudomonadota</taxon>
        <taxon>Betaproteobacteria</taxon>
        <taxon>Neisseriales</taxon>
        <taxon>Neisseriaceae</taxon>
        <taxon>Neisseria</taxon>
    </lineage>
</organism>
<dbReference type="Proteomes" id="UP000307092">
    <property type="component" value="Unassembled WGS sequence"/>
</dbReference>
<reference evidence="3" key="1">
    <citation type="submission" date="2016-05" db="EMBL/GenBank/DDBJ databases">
        <authorList>
            <consortium name="Pathogen Informatics"/>
        </authorList>
    </citation>
    <scope>NUCLEOTIDE SEQUENCE</scope>
    <source>
        <strain evidence="3">WHO F</strain>
    </source>
</reference>
<sequence length="87" mass="9671">MADILPSDKRRQPPKTKGNPINIIEQETKRTELRKIDAEIAKIIADAHKINAESVKIAQESRWYPMMAATGLVTAIAAVLALIFKFA</sequence>
<reference evidence="6" key="3">
    <citation type="submission" date="2018-06" db="EMBL/GenBank/DDBJ databases">
        <authorList>
            <consortium name="Pathogen Informatics"/>
            <person name="Doyle S."/>
        </authorList>
    </citation>
    <scope>NUCLEOTIDE SEQUENCE [LARGE SCALE GENOMIC DNA]</scope>
    <source>
        <strain evidence="6">NCTC11421</strain>
    </source>
</reference>
<evidence type="ECO:0000313" key="4">
    <source>
        <dbReference type="EMBL" id="SBQ19940.1"/>
    </source>
</evidence>
<evidence type="ECO:0000313" key="3">
    <source>
        <dbReference type="EMBL" id="SBN22234.1"/>
    </source>
</evidence>
<dbReference type="Proteomes" id="UP000239837">
    <property type="component" value="Chromosome"/>
</dbReference>
<dbReference type="GeneID" id="66753079"/>
<feature type="transmembrane region" description="Helical" evidence="2">
    <location>
        <begin position="63"/>
        <end position="84"/>
    </location>
</feature>
<keyword evidence="2" id="KW-0472">Membrane</keyword>
<dbReference type="RefSeq" id="WP_003688704.1">
    <property type="nucleotide sequence ID" value="NZ_AP018377.1"/>
</dbReference>
<protein>
    <submittedName>
        <fullName evidence="3">Phage associated protein</fullName>
    </submittedName>
</protein>
<name>A0A1D3H5G5_NEIGO</name>
<gene>
    <name evidence="7" type="ORF">E8M63_09510</name>
    <name evidence="5" type="ORF">ESCNG_10232</name>
    <name evidence="6" type="ORF">NCTC11421_01666</name>
    <name evidence="4" type="ORF">WHOF_00792C</name>
    <name evidence="3" type="ORF">WHOF_01924</name>
</gene>
<dbReference type="EMBL" id="SUQX01000019">
    <property type="protein sequence ID" value="TJX04893.1"/>
    <property type="molecule type" value="Genomic_DNA"/>
</dbReference>
<evidence type="ECO:0000313" key="6">
    <source>
        <dbReference type="EMBL" id="SUA21792.1"/>
    </source>
</evidence>
<feature type="compositionally biased region" description="Basic and acidic residues" evidence="1">
    <location>
        <begin position="1"/>
        <end position="11"/>
    </location>
</feature>
<keyword evidence="2" id="KW-1133">Transmembrane helix</keyword>
<evidence type="ECO:0000256" key="1">
    <source>
        <dbReference type="SAM" id="MobiDB-lite"/>
    </source>
</evidence>
<dbReference type="Proteomes" id="UP000182484">
    <property type="component" value="Unassembled WGS sequence"/>
</dbReference>
<keyword evidence="2" id="KW-0812">Transmembrane</keyword>
<accession>A0A1D3H5G5</accession>
<dbReference type="EMBL" id="FMTB01000001">
    <property type="protein sequence ID" value="SCW07952.1"/>
    <property type="molecule type" value="Genomic_DNA"/>
</dbReference>
<evidence type="ECO:0000313" key="5">
    <source>
        <dbReference type="EMBL" id="SCW07952.1"/>
    </source>
</evidence>
<dbReference type="AlphaFoldDB" id="A0A1D3H5G5"/>
<evidence type="ECO:0000256" key="2">
    <source>
        <dbReference type="SAM" id="Phobius"/>
    </source>
</evidence>
<reference evidence="7 9" key="4">
    <citation type="submission" date="2019-04" db="EMBL/GenBank/DDBJ databases">
        <title>The CDC panel for molecular diagnostics of ciprofloxacin resistance and its use for research and clinical development.</title>
        <authorList>
            <person name="Liu H."/>
            <person name="Tang K."/>
            <person name="Pham C."/>
            <person name="Schmerer M."/>
        </authorList>
    </citation>
    <scope>NUCLEOTIDE SEQUENCE [LARGE SCALE GENOMIC DNA]</scope>
    <source>
        <strain evidence="7 9">LRRBGS_0742</strain>
    </source>
</reference>